<keyword evidence="6" id="KW-0371">Homeobox</keyword>
<evidence type="ECO:0000256" key="7">
    <source>
        <dbReference type="ARBA" id="ARBA00023242"/>
    </source>
</evidence>
<evidence type="ECO:0000256" key="2">
    <source>
        <dbReference type="ARBA" id="ARBA00022723"/>
    </source>
</evidence>
<evidence type="ECO:0000256" key="5">
    <source>
        <dbReference type="ARBA" id="ARBA00023125"/>
    </source>
</evidence>
<dbReference type="Proteomes" id="UP001148838">
    <property type="component" value="Unassembled WGS sequence"/>
</dbReference>
<dbReference type="PANTHER" id="PTHR24208:SF128">
    <property type="entry name" value="LIM3, ISOFORM G"/>
    <property type="match status" value="1"/>
</dbReference>
<proteinExistence type="predicted"/>
<keyword evidence="4 8" id="KW-0440">LIM domain</keyword>
<accession>A0ABQ8TA79</accession>
<evidence type="ECO:0000259" key="10">
    <source>
        <dbReference type="PROSITE" id="PS50023"/>
    </source>
</evidence>
<sequence length="101" mass="11335">MIVYRSEVPLTPPQSSPESHGLLGPDLEPEIRIPRHCPAAFLASIPKCGGCQELILDRFILKVLDRTWHAKCLKCSECSGQLSDKCFARNGQVFCKDDFFK</sequence>
<evidence type="ECO:0000313" key="11">
    <source>
        <dbReference type="EMBL" id="KAJ4443456.1"/>
    </source>
</evidence>
<keyword evidence="12" id="KW-1185">Reference proteome</keyword>
<evidence type="ECO:0000313" key="12">
    <source>
        <dbReference type="Proteomes" id="UP001148838"/>
    </source>
</evidence>
<dbReference type="InterPro" id="IPR001781">
    <property type="entry name" value="Znf_LIM"/>
</dbReference>
<dbReference type="CDD" id="cd09368">
    <property type="entry name" value="LIM1_Lhx3_Lhx4"/>
    <property type="match status" value="1"/>
</dbReference>
<organism evidence="11 12">
    <name type="scientific">Periplaneta americana</name>
    <name type="common">American cockroach</name>
    <name type="synonym">Blatta americana</name>
    <dbReference type="NCBI Taxonomy" id="6978"/>
    <lineage>
        <taxon>Eukaryota</taxon>
        <taxon>Metazoa</taxon>
        <taxon>Ecdysozoa</taxon>
        <taxon>Arthropoda</taxon>
        <taxon>Hexapoda</taxon>
        <taxon>Insecta</taxon>
        <taxon>Pterygota</taxon>
        <taxon>Neoptera</taxon>
        <taxon>Polyneoptera</taxon>
        <taxon>Dictyoptera</taxon>
        <taxon>Blattodea</taxon>
        <taxon>Blattoidea</taxon>
        <taxon>Blattidae</taxon>
        <taxon>Blattinae</taxon>
        <taxon>Periplaneta</taxon>
    </lineage>
</organism>
<evidence type="ECO:0000256" key="4">
    <source>
        <dbReference type="ARBA" id="ARBA00023038"/>
    </source>
</evidence>
<comment type="subcellular location">
    <subcellularLocation>
        <location evidence="1">Nucleus</location>
    </subcellularLocation>
</comment>
<feature type="domain" description="LIM zinc-binding" evidence="10">
    <location>
        <begin position="46"/>
        <end position="101"/>
    </location>
</feature>
<keyword evidence="5" id="KW-0238">DNA-binding</keyword>
<keyword evidence="7" id="KW-0539">Nucleus</keyword>
<comment type="caution">
    <text evidence="11">The sequence shown here is derived from an EMBL/GenBank/DDBJ whole genome shotgun (WGS) entry which is preliminary data.</text>
</comment>
<feature type="region of interest" description="Disordered" evidence="9">
    <location>
        <begin position="1"/>
        <end position="24"/>
    </location>
</feature>
<reference evidence="11 12" key="1">
    <citation type="journal article" date="2022" name="Allergy">
        <title>Genome assembly and annotation of Periplaneta americana reveal a comprehensive cockroach allergen profile.</title>
        <authorList>
            <person name="Wang L."/>
            <person name="Xiong Q."/>
            <person name="Saelim N."/>
            <person name="Wang L."/>
            <person name="Nong W."/>
            <person name="Wan A.T."/>
            <person name="Shi M."/>
            <person name="Liu X."/>
            <person name="Cao Q."/>
            <person name="Hui J.H.L."/>
            <person name="Sookrung N."/>
            <person name="Leung T.F."/>
            <person name="Tungtrongchitr A."/>
            <person name="Tsui S.K.W."/>
        </authorList>
    </citation>
    <scope>NUCLEOTIDE SEQUENCE [LARGE SCALE GENOMIC DNA]</scope>
    <source>
        <strain evidence="11">PWHHKU_190912</strain>
    </source>
</reference>
<evidence type="ECO:0000256" key="9">
    <source>
        <dbReference type="SAM" id="MobiDB-lite"/>
    </source>
</evidence>
<keyword evidence="3 8" id="KW-0862">Zinc</keyword>
<name>A0ABQ8TA79_PERAM</name>
<protein>
    <recommendedName>
        <fullName evidence="10">LIM zinc-binding domain-containing protein</fullName>
    </recommendedName>
</protein>
<dbReference type="EMBL" id="JAJSOF020000013">
    <property type="protein sequence ID" value="KAJ4443456.1"/>
    <property type="molecule type" value="Genomic_DNA"/>
</dbReference>
<dbReference type="SUPFAM" id="SSF57716">
    <property type="entry name" value="Glucocorticoid receptor-like (DNA-binding domain)"/>
    <property type="match status" value="2"/>
</dbReference>
<evidence type="ECO:0000256" key="6">
    <source>
        <dbReference type="ARBA" id="ARBA00023155"/>
    </source>
</evidence>
<dbReference type="Gene3D" id="2.10.110.10">
    <property type="entry name" value="Cysteine Rich Protein"/>
    <property type="match status" value="1"/>
</dbReference>
<keyword evidence="2 8" id="KW-0479">Metal-binding</keyword>
<dbReference type="PANTHER" id="PTHR24208">
    <property type="entry name" value="LIM/HOMEOBOX PROTEIN LHX"/>
    <property type="match status" value="1"/>
</dbReference>
<evidence type="ECO:0000256" key="8">
    <source>
        <dbReference type="PROSITE-ProRule" id="PRU00125"/>
    </source>
</evidence>
<evidence type="ECO:0000256" key="1">
    <source>
        <dbReference type="ARBA" id="ARBA00004123"/>
    </source>
</evidence>
<dbReference type="InterPro" id="IPR050453">
    <property type="entry name" value="LIM_Homeobox_TF"/>
</dbReference>
<dbReference type="PROSITE" id="PS00478">
    <property type="entry name" value="LIM_DOMAIN_1"/>
    <property type="match status" value="1"/>
</dbReference>
<gene>
    <name evidence="11" type="ORF">ANN_05125</name>
</gene>
<dbReference type="PROSITE" id="PS50023">
    <property type="entry name" value="LIM_DOMAIN_2"/>
    <property type="match status" value="1"/>
</dbReference>
<dbReference type="SMART" id="SM00132">
    <property type="entry name" value="LIM"/>
    <property type="match status" value="1"/>
</dbReference>
<dbReference type="Pfam" id="PF00412">
    <property type="entry name" value="LIM"/>
    <property type="match status" value="1"/>
</dbReference>
<evidence type="ECO:0000256" key="3">
    <source>
        <dbReference type="ARBA" id="ARBA00022833"/>
    </source>
</evidence>